<evidence type="ECO:0000256" key="12">
    <source>
        <dbReference type="PIRSR" id="PIRSR000615-3"/>
    </source>
</evidence>
<feature type="domain" description="PH" evidence="14">
    <location>
        <begin position="7"/>
        <end position="107"/>
    </location>
</feature>
<dbReference type="Pfam" id="PF07714">
    <property type="entry name" value="PK_Tyr_Ser-Thr"/>
    <property type="match status" value="1"/>
</dbReference>
<dbReference type="InterPro" id="IPR011993">
    <property type="entry name" value="PH-like_dom_sf"/>
</dbReference>
<dbReference type="AlphaFoldDB" id="A0A1X7TMX9"/>
<gene>
    <name evidence="16" type="primary">109587012</name>
</gene>
<evidence type="ECO:0000256" key="3">
    <source>
        <dbReference type="ARBA" id="ARBA00022679"/>
    </source>
</evidence>
<dbReference type="GO" id="GO:0048468">
    <property type="term" value="P:cell development"/>
    <property type="evidence" value="ECO:0007669"/>
    <property type="project" value="UniProtKB-ARBA"/>
</dbReference>
<accession>A0A1X7TMX9</accession>
<dbReference type="PROSITE" id="PS00107">
    <property type="entry name" value="PROTEIN_KINASE_ATP"/>
    <property type="match status" value="1"/>
</dbReference>
<dbReference type="STRING" id="400682.A0A1X7TMX9"/>
<dbReference type="GO" id="GO:0005886">
    <property type="term" value="C:plasma membrane"/>
    <property type="evidence" value="ECO:0007669"/>
    <property type="project" value="TreeGrafter"/>
</dbReference>
<keyword evidence="12" id="KW-0479">Metal-binding</keyword>
<dbReference type="InterPro" id="IPR050122">
    <property type="entry name" value="RTK"/>
</dbReference>
<comment type="catalytic activity">
    <reaction evidence="9">
        <text>L-tyrosyl-[protein] + ATP = O-phospho-L-tyrosyl-[protein] + ADP + H(+)</text>
        <dbReference type="Rhea" id="RHEA:10596"/>
        <dbReference type="Rhea" id="RHEA-COMP:10136"/>
        <dbReference type="Rhea" id="RHEA-COMP:20101"/>
        <dbReference type="ChEBI" id="CHEBI:15378"/>
        <dbReference type="ChEBI" id="CHEBI:30616"/>
        <dbReference type="ChEBI" id="CHEBI:46858"/>
        <dbReference type="ChEBI" id="CHEBI:61978"/>
        <dbReference type="ChEBI" id="CHEBI:456216"/>
        <dbReference type="EC" id="2.7.10.1"/>
    </reaction>
</comment>
<dbReference type="PROSITE" id="PS50011">
    <property type="entry name" value="PROTEIN_KINASE_DOM"/>
    <property type="match status" value="1"/>
</dbReference>
<dbReference type="GO" id="GO:0007169">
    <property type="term" value="P:cell surface receptor protein tyrosine kinase signaling pathway"/>
    <property type="evidence" value="ECO:0007669"/>
    <property type="project" value="TreeGrafter"/>
</dbReference>
<dbReference type="Gene3D" id="2.30.29.30">
    <property type="entry name" value="Pleckstrin-homology domain (PH domain)/Phosphotyrosine-binding domain (PTB)"/>
    <property type="match status" value="1"/>
</dbReference>
<name>A0A1X7TMX9_AMPQE</name>
<reference evidence="17" key="1">
    <citation type="journal article" date="2010" name="Nature">
        <title>The Amphimedon queenslandica genome and the evolution of animal complexity.</title>
        <authorList>
            <person name="Srivastava M."/>
            <person name="Simakov O."/>
            <person name="Chapman J."/>
            <person name="Fahey B."/>
            <person name="Gauthier M.E."/>
            <person name="Mitros T."/>
            <person name="Richards G.S."/>
            <person name="Conaco C."/>
            <person name="Dacre M."/>
            <person name="Hellsten U."/>
            <person name="Larroux C."/>
            <person name="Putnam N.H."/>
            <person name="Stanke M."/>
            <person name="Adamska M."/>
            <person name="Darling A."/>
            <person name="Degnan S.M."/>
            <person name="Oakley T.H."/>
            <person name="Plachetzki D.C."/>
            <person name="Zhai Y."/>
            <person name="Adamski M."/>
            <person name="Calcino A."/>
            <person name="Cummins S.F."/>
            <person name="Goodstein D.M."/>
            <person name="Harris C."/>
            <person name="Jackson D.J."/>
            <person name="Leys S.P."/>
            <person name="Shu S."/>
            <person name="Woodcroft B.J."/>
            <person name="Vervoort M."/>
            <person name="Kosik K.S."/>
            <person name="Manning G."/>
            <person name="Degnan B.M."/>
            <person name="Rokhsar D.S."/>
        </authorList>
    </citation>
    <scope>NUCLEOTIDE SEQUENCE [LARGE SCALE GENOMIC DNA]</scope>
</reference>
<evidence type="ECO:0000256" key="8">
    <source>
        <dbReference type="ARBA" id="ARBA00023137"/>
    </source>
</evidence>
<evidence type="ECO:0000313" key="16">
    <source>
        <dbReference type="EnsemblMetazoa" id="Aqu2.1.16014_001"/>
    </source>
</evidence>
<dbReference type="eggNOG" id="KOG0196">
    <property type="taxonomic scope" value="Eukaryota"/>
</dbReference>
<dbReference type="Pfam" id="PF00169">
    <property type="entry name" value="PH"/>
    <property type="match status" value="1"/>
</dbReference>
<dbReference type="PROSITE" id="PS00109">
    <property type="entry name" value="PROTEIN_KINASE_TYR"/>
    <property type="match status" value="1"/>
</dbReference>
<dbReference type="CDD" id="cd00192">
    <property type="entry name" value="PTKc"/>
    <property type="match status" value="1"/>
</dbReference>
<dbReference type="GO" id="GO:0043235">
    <property type="term" value="C:receptor complex"/>
    <property type="evidence" value="ECO:0007669"/>
    <property type="project" value="TreeGrafter"/>
</dbReference>
<dbReference type="Gene3D" id="1.10.510.10">
    <property type="entry name" value="Transferase(Phosphotransferase) domain 1"/>
    <property type="match status" value="1"/>
</dbReference>
<feature type="binding site" evidence="11">
    <location>
        <position position="449"/>
    </location>
    <ligand>
        <name>ATP</name>
        <dbReference type="ChEBI" id="CHEBI:30616"/>
    </ligand>
</feature>
<keyword evidence="4 11" id="KW-0547">Nucleotide-binding</keyword>
<dbReference type="InterPro" id="IPR008266">
    <property type="entry name" value="Tyr_kinase_AS"/>
</dbReference>
<evidence type="ECO:0000256" key="9">
    <source>
        <dbReference type="ARBA" id="ARBA00051243"/>
    </source>
</evidence>
<dbReference type="Proteomes" id="UP000007879">
    <property type="component" value="Unassembled WGS sequence"/>
</dbReference>
<evidence type="ECO:0000256" key="7">
    <source>
        <dbReference type="ARBA" id="ARBA00023136"/>
    </source>
</evidence>
<dbReference type="PANTHER" id="PTHR24416">
    <property type="entry name" value="TYROSINE-PROTEIN KINASE RECEPTOR"/>
    <property type="match status" value="1"/>
</dbReference>
<dbReference type="GO" id="GO:0012505">
    <property type="term" value="C:endomembrane system"/>
    <property type="evidence" value="ECO:0007669"/>
    <property type="project" value="UniProtKB-SubCell"/>
</dbReference>
<dbReference type="GO" id="GO:0050793">
    <property type="term" value="P:regulation of developmental process"/>
    <property type="evidence" value="ECO:0007669"/>
    <property type="project" value="UniProtKB-ARBA"/>
</dbReference>
<feature type="binding site" evidence="12">
    <location>
        <position position="450"/>
    </location>
    <ligand>
        <name>Mg(2+)</name>
        <dbReference type="ChEBI" id="CHEBI:18420"/>
    </ligand>
</feature>
<evidence type="ECO:0000256" key="11">
    <source>
        <dbReference type="PIRSR" id="PIRSR000615-2"/>
    </source>
</evidence>
<dbReference type="SUPFAM" id="SSF50729">
    <property type="entry name" value="PH domain-like"/>
    <property type="match status" value="1"/>
</dbReference>
<keyword evidence="17" id="KW-1185">Reference proteome</keyword>
<dbReference type="CDD" id="cd00821">
    <property type="entry name" value="PH"/>
    <property type="match status" value="1"/>
</dbReference>
<organism evidence="16">
    <name type="scientific">Amphimedon queenslandica</name>
    <name type="common">Sponge</name>
    <dbReference type="NCBI Taxonomy" id="400682"/>
    <lineage>
        <taxon>Eukaryota</taxon>
        <taxon>Metazoa</taxon>
        <taxon>Porifera</taxon>
        <taxon>Demospongiae</taxon>
        <taxon>Heteroscleromorpha</taxon>
        <taxon>Haplosclerida</taxon>
        <taxon>Niphatidae</taxon>
        <taxon>Amphimedon</taxon>
    </lineage>
</organism>
<dbReference type="SUPFAM" id="SSF56112">
    <property type="entry name" value="Protein kinase-like (PK-like)"/>
    <property type="match status" value="1"/>
</dbReference>
<keyword evidence="6 11" id="KW-0067">ATP-binding</keyword>
<dbReference type="FunFam" id="1.10.510.10:FF:001512">
    <property type="entry name" value="Receptor tyrosine-protein kinase erbB-2"/>
    <property type="match status" value="1"/>
</dbReference>
<dbReference type="InterPro" id="IPR011009">
    <property type="entry name" value="Kinase-like_dom_sf"/>
</dbReference>
<dbReference type="KEGG" id="aqu:109587012"/>
<dbReference type="PANTHER" id="PTHR24416:SF611">
    <property type="entry name" value="TYROSINE-PROTEIN KINASE TRANSMEMBRANE RECEPTOR ROR"/>
    <property type="match status" value="1"/>
</dbReference>
<evidence type="ECO:0000256" key="1">
    <source>
        <dbReference type="ARBA" id="ARBA00004167"/>
    </source>
</evidence>
<dbReference type="GO" id="GO:0046872">
    <property type="term" value="F:metal ion binding"/>
    <property type="evidence" value="ECO:0007669"/>
    <property type="project" value="UniProtKB-KW"/>
</dbReference>
<dbReference type="GO" id="GO:0005737">
    <property type="term" value="C:cytoplasm"/>
    <property type="evidence" value="ECO:0007669"/>
    <property type="project" value="UniProtKB-ARBA"/>
</dbReference>
<keyword evidence="3" id="KW-0808">Transferase</keyword>
<feature type="active site" description="Proton acceptor" evidence="10">
    <location>
        <position position="445"/>
    </location>
</feature>
<dbReference type="GO" id="GO:0005524">
    <property type="term" value="F:ATP binding"/>
    <property type="evidence" value="ECO:0007669"/>
    <property type="project" value="UniProtKB-UniRule"/>
</dbReference>
<dbReference type="InterPro" id="IPR000719">
    <property type="entry name" value="Prot_kinase_dom"/>
</dbReference>
<dbReference type="OrthoDB" id="10261027at2759"/>
<dbReference type="InterPro" id="IPR020635">
    <property type="entry name" value="Tyr_kinase_cat_dom"/>
</dbReference>
<dbReference type="EnsemblMetazoa" id="XM_020003232.1">
    <property type="protein sequence ID" value="XP_019858791.1"/>
    <property type="gene ID" value="LOC109587012"/>
</dbReference>
<evidence type="ECO:0000256" key="2">
    <source>
        <dbReference type="ARBA" id="ARBA00004308"/>
    </source>
</evidence>
<evidence type="ECO:0000256" key="10">
    <source>
        <dbReference type="PIRSR" id="PIRSR000615-1"/>
    </source>
</evidence>
<keyword evidence="5" id="KW-0418">Kinase</keyword>
<evidence type="ECO:0000256" key="6">
    <source>
        <dbReference type="ARBA" id="ARBA00022840"/>
    </source>
</evidence>
<comment type="subcellular location">
    <subcellularLocation>
        <location evidence="2">Endomembrane system</location>
    </subcellularLocation>
    <subcellularLocation>
        <location evidence="1">Membrane</location>
        <topology evidence="1">Single-pass membrane protein</topology>
    </subcellularLocation>
</comment>
<keyword evidence="7" id="KW-0472">Membrane</keyword>
<evidence type="ECO:0000256" key="5">
    <source>
        <dbReference type="ARBA" id="ARBA00022777"/>
    </source>
</evidence>
<feature type="domain" description="Protein kinase" evidence="15">
    <location>
        <begin position="320"/>
        <end position="581"/>
    </location>
</feature>
<dbReference type="EnsemblMetazoa" id="Aqu2.1.16014_001">
    <property type="protein sequence ID" value="Aqu2.1.16014_001"/>
    <property type="gene ID" value="Aqu2.1.16014"/>
</dbReference>
<dbReference type="InterPro" id="IPR001849">
    <property type="entry name" value="PH_domain"/>
</dbReference>
<dbReference type="SMART" id="SM00219">
    <property type="entry name" value="TyrKc"/>
    <property type="match status" value="1"/>
</dbReference>
<sequence length="581" mass="66444">MSGHIPGLVKHGPLEMMIRNKFSSKWKTHYFKVTLDGNILCYEDEQMTSLKEEMKKSDIKKVQMFDRKDSSNQFEVSFYDKRETWRLKASGEREKTDWVNAFTNNYQPVQHDQNYQHLPYHEHYYHTQAQNPRPFLGQHMQMGWQNYYPPQQLQLPPSSRVPPPYPTSASIREGKVLNMPQPIHPQPQQISPQPGLQASRFFNYPLPQPPPAPVPAAALARPTGITTTDDEEYIVMRNSPVQHQYDYMNPGTDVQPSQQQPNVQNVPQQNDHRVFRSSSVISDTGSEMSNSDIKEQMPSNQKNVAPVNIDMSHEILIHLLSNAEKVGKGNFGEVYKADYKLREDAPPIKVAVKKLNGAKESTKEDMMKEFAVMASMVHPNIVRVYGVIMNMPANPKIVLEYLPHGDLKSYLKNSSKKPVDTLVKYMIDVSMGMHYIAQKGLIHRDLAARNVLVGEGEICKVSDFGLIRELPANMSSYHSSTPVPLPIRWMSPEALSNKCFSEASDVWSYGVLQWEMFNPNELPYDSLDNFQVVLKIKEGYQLTIPNECPQTVANIMKACWQTEPQLRPNFHQITTILTTKI</sequence>
<feature type="binding site" evidence="13">
    <location>
        <position position="354"/>
    </location>
    <ligand>
        <name>ATP</name>
        <dbReference type="ChEBI" id="CHEBI:30616"/>
    </ligand>
</feature>
<dbReference type="GO" id="GO:0004714">
    <property type="term" value="F:transmembrane receptor protein tyrosine kinase activity"/>
    <property type="evidence" value="ECO:0007669"/>
    <property type="project" value="UniProtKB-EC"/>
</dbReference>
<protein>
    <submittedName>
        <fullName evidence="16">Uncharacterized protein</fullName>
    </submittedName>
</protein>
<evidence type="ECO:0000256" key="13">
    <source>
        <dbReference type="PROSITE-ProRule" id="PRU10141"/>
    </source>
</evidence>
<dbReference type="InterPro" id="IPR017441">
    <property type="entry name" value="Protein_kinase_ATP_BS"/>
</dbReference>
<evidence type="ECO:0000259" key="15">
    <source>
        <dbReference type="PROSITE" id="PS50011"/>
    </source>
</evidence>
<evidence type="ECO:0000313" key="17">
    <source>
        <dbReference type="Proteomes" id="UP000007879"/>
    </source>
</evidence>
<dbReference type="InterPro" id="IPR001245">
    <property type="entry name" value="Ser-Thr/Tyr_kinase_cat_dom"/>
</dbReference>
<reference evidence="16" key="2">
    <citation type="submission" date="2017-05" db="UniProtKB">
        <authorList>
            <consortium name="EnsemblMetazoa"/>
        </authorList>
    </citation>
    <scope>IDENTIFICATION</scope>
</reference>
<feature type="binding site" evidence="12">
    <location>
        <position position="463"/>
    </location>
    <ligand>
        <name>Mg(2+)</name>
        <dbReference type="ChEBI" id="CHEBI:18420"/>
    </ligand>
</feature>
<proteinExistence type="predicted"/>
<dbReference type="SMART" id="SM00233">
    <property type="entry name" value="PH"/>
    <property type="match status" value="1"/>
</dbReference>
<dbReference type="PROSITE" id="PS50003">
    <property type="entry name" value="PH_DOMAIN"/>
    <property type="match status" value="1"/>
</dbReference>
<dbReference type="InParanoid" id="A0A1X7TMX9"/>
<keyword evidence="8" id="KW-0829">Tyrosine-protein kinase</keyword>
<dbReference type="PRINTS" id="PR00109">
    <property type="entry name" value="TYRKINASE"/>
</dbReference>
<evidence type="ECO:0000256" key="4">
    <source>
        <dbReference type="ARBA" id="ARBA00022741"/>
    </source>
</evidence>
<keyword evidence="12" id="KW-0460">Magnesium</keyword>
<evidence type="ECO:0000259" key="14">
    <source>
        <dbReference type="PROSITE" id="PS50003"/>
    </source>
</evidence>